<sequence length="177" mass="19618">MTSNIKLINTVGHTLHSLLTPAESPDNTTDNNVNLLFIFRILLATQQPGHLHQRPQPKSQYSIPQALQGIIGSAYTIEAYETIAPLLIPNELLKSLGQLANKTTLTITQSTYNMLKLLTKPGINTFNFFKKLFDCFGEGSGTIITTTLPILPRHPQDPINRLLRVGRAVIREVYQGG</sequence>
<gene>
    <name evidence="1" type="ORF">BcabD6B2_38150</name>
</gene>
<organism evidence="1 2">
    <name type="scientific">Babesia caballi</name>
    <dbReference type="NCBI Taxonomy" id="5871"/>
    <lineage>
        <taxon>Eukaryota</taxon>
        <taxon>Sar</taxon>
        <taxon>Alveolata</taxon>
        <taxon>Apicomplexa</taxon>
        <taxon>Aconoidasida</taxon>
        <taxon>Piroplasmida</taxon>
        <taxon>Babesiidae</taxon>
        <taxon>Babesia</taxon>
    </lineage>
</organism>
<dbReference type="GeneID" id="94195861"/>
<evidence type="ECO:0000313" key="2">
    <source>
        <dbReference type="Proteomes" id="UP001497744"/>
    </source>
</evidence>
<accession>A0AAV4LXP2</accession>
<keyword evidence="2" id="KW-1185">Reference proteome</keyword>
<name>A0AAV4LXP2_BABCB</name>
<comment type="caution">
    <text evidence="1">The sequence shown here is derived from an EMBL/GenBank/DDBJ whole genome shotgun (WGS) entry which is preliminary data.</text>
</comment>
<reference evidence="1 2" key="1">
    <citation type="submission" date="2021-06" db="EMBL/GenBank/DDBJ databases">
        <title>Genome sequence of Babesia caballi.</title>
        <authorList>
            <person name="Yamagishi J."/>
            <person name="Kidaka T."/>
            <person name="Ochi A."/>
        </authorList>
    </citation>
    <scope>NUCLEOTIDE SEQUENCE [LARGE SCALE GENOMIC DNA]</scope>
    <source>
        <strain evidence="1">USDA-D6B2</strain>
    </source>
</reference>
<dbReference type="Proteomes" id="UP001497744">
    <property type="component" value="Unassembled WGS sequence"/>
</dbReference>
<dbReference type="EMBL" id="BPLF01000003">
    <property type="protein sequence ID" value="GIX64380.1"/>
    <property type="molecule type" value="Genomic_DNA"/>
</dbReference>
<protein>
    <submittedName>
        <fullName evidence="1">AMP-dependent synthetase</fullName>
    </submittedName>
</protein>
<proteinExistence type="predicted"/>
<evidence type="ECO:0000313" key="1">
    <source>
        <dbReference type="EMBL" id="GIX64380.1"/>
    </source>
</evidence>
<dbReference type="AlphaFoldDB" id="A0AAV4LXP2"/>
<dbReference type="RefSeq" id="XP_067716449.1">
    <property type="nucleotide sequence ID" value="XM_067860348.1"/>
</dbReference>